<proteinExistence type="predicted"/>
<sequence>MKCSGCSLEGDKYVLFNCDCCGNTQCKECGDLTASEEKCFPLLKRKILLYCPECRKEAGNIELLMKKNRKFKQEINTLKENLETTQQKSCNESVVENSVVEDMKIYVKSLEEKLMNLQGDINRGENCKIENEIKLEQKNSENKKLLKDNDQLKKTIEKIEIENRNLQNEWDKLKEDKENFETVITTLREQITHLSGKIQRCSKLHIDNELEIKEYNLNFRNDKQTEIVTTEQVNRMLENLQICFEKKLDIKIQKITENFDNKIANLKTQKHNSFKQVAFREDAKKSNTINGNPEISNQNIILDQKKLMEDIINLDKKTNLDPIYPLSKQTYAESVTNHTETKDQVTKQLSTRNEKRITLAQPKIVRKRQRVFTTINYKKNAILKL</sequence>
<feature type="coiled-coil region" evidence="1">
    <location>
        <begin position="61"/>
        <end position="183"/>
    </location>
</feature>
<dbReference type="AlphaFoldDB" id="A0AAW1UZH0"/>
<reference evidence="2 3" key="1">
    <citation type="submission" date="2023-03" db="EMBL/GenBank/DDBJ databases">
        <title>Genome insight into feeding habits of ladybird beetles.</title>
        <authorList>
            <person name="Li H.-S."/>
            <person name="Huang Y.-H."/>
            <person name="Pang H."/>
        </authorList>
    </citation>
    <scope>NUCLEOTIDE SEQUENCE [LARGE SCALE GENOMIC DNA]</scope>
    <source>
        <strain evidence="2">SYSU_2023b</strain>
        <tissue evidence="2">Whole body</tissue>
    </source>
</reference>
<keyword evidence="1" id="KW-0175">Coiled coil</keyword>
<evidence type="ECO:0000256" key="1">
    <source>
        <dbReference type="SAM" id="Coils"/>
    </source>
</evidence>
<gene>
    <name evidence="2" type="ORF">WA026_015809</name>
</gene>
<dbReference type="EMBL" id="JARQZJ010000099">
    <property type="protein sequence ID" value="KAK9886299.1"/>
    <property type="molecule type" value="Genomic_DNA"/>
</dbReference>
<protein>
    <recommendedName>
        <fullName evidence="4">B box-type domain-containing protein</fullName>
    </recommendedName>
</protein>
<evidence type="ECO:0000313" key="3">
    <source>
        <dbReference type="Proteomes" id="UP001431783"/>
    </source>
</evidence>
<evidence type="ECO:0000313" key="2">
    <source>
        <dbReference type="EMBL" id="KAK9886299.1"/>
    </source>
</evidence>
<name>A0AAW1UZH0_9CUCU</name>
<dbReference type="Proteomes" id="UP001431783">
    <property type="component" value="Unassembled WGS sequence"/>
</dbReference>
<organism evidence="2 3">
    <name type="scientific">Henosepilachna vigintioctopunctata</name>
    <dbReference type="NCBI Taxonomy" id="420089"/>
    <lineage>
        <taxon>Eukaryota</taxon>
        <taxon>Metazoa</taxon>
        <taxon>Ecdysozoa</taxon>
        <taxon>Arthropoda</taxon>
        <taxon>Hexapoda</taxon>
        <taxon>Insecta</taxon>
        <taxon>Pterygota</taxon>
        <taxon>Neoptera</taxon>
        <taxon>Endopterygota</taxon>
        <taxon>Coleoptera</taxon>
        <taxon>Polyphaga</taxon>
        <taxon>Cucujiformia</taxon>
        <taxon>Coccinelloidea</taxon>
        <taxon>Coccinellidae</taxon>
        <taxon>Epilachninae</taxon>
        <taxon>Epilachnini</taxon>
        <taxon>Henosepilachna</taxon>
    </lineage>
</organism>
<comment type="caution">
    <text evidence="2">The sequence shown here is derived from an EMBL/GenBank/DDBJ whole genome shotgun (WGS) entry which is preliminary data.</text>
</comment>
<accession>A0AAW1UZH0</accession>
<evidence type="ECO:0008006" key="4">
    <source>
        <dbReference type="Google" id="ProtNLM"/>
    </source>
</evidence>
<keyword evidence="3" id="KW-1185">Reference proteome</keyword>